<dbReference type="STRING" id="1802333.A3G03_02970"/>
<evidence type="ECO:0000256" key="5">
    <source>
        <dbReference type="ARBA" id="ARBA00035525"/>
    </source>
</evidence>
<dbReference type="Gene3D" id="3.30.1370.30">
    <property type="match status" value="1"/>
</dbReference>
<dbReference type="GO" id="GO:1990904">
    <property type="term" value="C:ribonucleoprotein complex"/>
    <property type="evidence" value="ECO:0007669"/>
    <property type="project" value="UniProtKB-KW"/>
</dbReference>
<dbReference type="GO" id="GO:0005840">
    <property type="term" value="C:ribosome"/>
    <property type="evidence" value="ECO:0007669"/>
    <property type="project" value="UniProtKB-KW"/>
</dbReference>
<organism evidence="7 8">
    <name type="scientific">Candidatus Taylorbacteria bacterium RIFCSPLOWO2_12_FULL_44_15c</name>
    <dbReference type="NCBI Taxonomy" id="1802333"/>
    <lineage>
        <taxon>Bacteria</taxon>
        <taxon>Candidatus Tayloriibacteriota</taxon>
    </lineage>
</organism>
<evidence type="ECO:0000256" key="6">
    <source>
        <dbReference type="RuleBase" id="RU003660"/>
    </source>
</evidence>
<dbReference type="PROSITE" id="PS00053">
    <property type="entry name" value="RIBOSOMAL_S8"/>
    <property type="match status" value="1"/>
</dbReference>
<keyword evidence="3 6" id="KW-0687">Ribonucleoprotein</keyword>
<dbReference type="GO" id="GO:0005737">
    <property type="term" value="C:cytoplasm"/>
    <property type="evidence" value="ECO:0007669"/>
    <property type="project" value="UniProtKB-ARBA"/>
</dbReference>
<dbReference type="GO" id="GO:0003735">
    <property type="term" value="F:structural constituent of ribosome"/>
    <property type="evidence" value="ECO:0007669"/>
    <property type="project" value="InterPro"/>
</dbReference>
<gene>
    <name evidence="7" type="ORF">A3G03_02970</name>
</gene>
<dbReference type="Gene3D" id="3.30.1490.10">
    <property type="match status" value="1"/>
</dbReference>
<dbReference type="InterPro" id="IPR035987">
    <property type="entry name" value="Ribosomal_uS8_sf"/>
</dbReference>
<evidence type="ECO:0000256" key="4">
    <source>
        <dbReference type="ARBA" id="ARBA00035258"/>
    </source>
</evidence>
<name>A0A1G2P978_9BACT</name>
<accession>A0A1G2P978</accession>
<evidence type="ECO:0000256" key="1">
    <source>
        <dbReference type="ARBA" id="ARBA00006471"/>
    </source>
</evidence>
<dbReference type="Pfam" id="PF00410">
    <property type="entry name" value="Ribosomal_S8"/>
    <property type="match status" value="1"/>
</dbReference>
<protein>
    <recommendedName>
        <fullName evidence="4">Small ribosomal subunit protein uS8</fullName>
    </recommendedName>
    <alternativeName>
        <fullName evidence="5">30S ribosomal protein S8</fullName>
    </alternativeName>
</protein>
<evidence type="ECO:0000256" key="3">
    <source>
        <dbReference type="ARBA" id="ARBA00023274"/>
    </source>
</evidence>
<evidence type="ECO:0000313" key="7">
    <source>
        <dbReference type="EMBL" id="OHA44269.1"/>
    </source>
</evidence>
<reference evidence="7 8" key="1">
    <citation type="journal article" date="2016" name="Nat. Commun.">
        <title>Thousands of microbial genomes shed light on interconnected biogeochemical processes in an aquifer system.</title>
        <authorList>
            <person name="Anantharaman K."/>
            <person name="Brown C.T."/>
            <person name="Hug L.A."/>
            <person name="Sharon I."/>
            <person name="Castelle C.J."/>
            <person name="Probst A.J."/>
            <person name="Thomas B.C."/>
            <person name="Singh A."/>
            <person name="Wilkins M.J."/>
            <person name="Karaoz U."/>
            <person name="Brodie E.L."/>
            <person name="Williams K.H."/>
            <person name="Hubbard S.S."/>
            <person name="Banfield J.F."/>
        </authorList>
    </citation>
    <scope>NUCLEOTIDE SEQUENCE [LARGE SCALE GENOMIC DNA]</scope>
</reference>
<dbReference type="InterPro" id="IPR000630">
    <property type="entry name" value="Ribosomal_uS8"/>
</dbReference>
<sequence>MMVKDNLSNFIVVLKNASSTDKSSVLFPQSKLILAVAEVLQRAGFVKSFTKKGKKRGKFVEVELLEKADPSAIKGIKRISVRSKRIYRRTADLRPIRNGFGAAIISTNQGLLTNKEARKQKLGGEVLFEIW</sequence>
<dbReference type="PANTHER" id="PTHR11758">
    <property type="entry name" value="40S RIBOSOMAL PROTEIN S15A"/>
    <property type="match status" value="1"/>
</dbReference>
<keyword evidence="2 6" id="KW-0689">Ribosomal protein</keyword>
<proteinExistence type="inferred from homology"/>
<evidence type="ECO:0000313" key="8">
    <source>
        <dbReference type="Proteomes" id="UP000176355"/>
    </source>
</evidence>
<comment type="caution">
    <text evidence="7">The sequence shown here is derived from an EMBL/GenBank/DDBJ whole genome shotgun (WGS) entry which is preliminary data.</text>
</comment>
<comment type="similarity">
    <text evidence="1 6">Belongs to the universal ribosomal protein uS8 family.</text>
</comment>
<dbReference type="GO" id="GO:0006412">
    <property type="term" value="P:translation"/>
    <property type="evidence" value="ECO:0007669"/>
    <property type="project" value="InterPro"/>
</dbReference>
<dbReference type="EMBL" id="MHSL01000007">
    <property type="protein sequence ID" value="OHA44269.1"/>
    <property type="molecule type" value="Genomic_DNA"/>
</dbReference>
<dbReference type="FunFam" id="3.30.1490.10:FF:000001">
    <property type="entry name" value="30S ribosomal protein S8"/>
    <property type="match status" value="1"/>
</dbReference>
<evidence type="ECO:0000256" key="2">
    <source>
        <dbReference type="ARBA" id="ARBA00022980"/>
    </source>
</evidence>
<dbReference type="SUPFAM" id="SSF56047">
    <property type="entry name" value="Ribosomal protein S8"/>
    <property type="match status" value="1"/>
</dbReference>
<dbReference type="AlphaFoldDB" id="A0A1G2P978"/>
<dbReference type="InterPro" id="IPR047863">
    <property type="entry name" value="Ribosomal_uS8_CS"/>
</dbReference>
<dbReference type="NCBIfam" id="NF001109">
    <property type="entry name" value="PRK00136.1"/>
    <property type="match status" value="1"/>
</dbReference>
<dbReference type="Proteomes" id="UP000176355">
    <property type="component" value="Unassembled WGS sequence"/>
</dbReference>